<organism evidence="1 2">
    <name type="scientific">Colletotrichum navitas</name>
    <dbReference type="NCBI Taxonomy" id="681940"/>
    <lineage>
        <taxon>Eukaryota</taxon>
        <taxon>Fungi</taxon>
        <taxon>Dikarya</taxon>
        <taxon>Ascomycota</taxon>
        <taxon>Pezizomycotina</taxon>
        <taxon>Sordariomycetes</taxon>
        <taxon>Hypocreomycetidae</taxon>
        <taxon>Glomerellales</taxon>
        <taxon>Glomerellaceae</taxon>
        <taxon>Colletotrichum</taxon>
        <taxon>Colletotrichum graminicola species complex</taxon>
    </lineage>
</organism>
<sequence>MDPRDKLFAVFGLVSCADADGIVACYTKSTEEYGIQARNGNHQRDVPPWAFARLDIDSDGGNKSCGQYTFDFDEPRRYSRYLDLQVYLIREPDEYKDYSFEEAGSVSVHVDASSCMWDHDGCAGRKSIRRFNKYALCGRDRGYGDVRAEGLLHMDGLAHEGVWKSGPFEAIDLVGEDTAPYPGLGASRQLEFFHRQSA</sequence>
<proteinExistence type="predicted"/>
<accession>A0AAD8PZ49</accession>
<reference evidence="1" key="1">
    <citation type="submission" date="2021-06" db="EMBL/GenBank/DDBJ databases">
        <title>Comparative genomics, transcriptomics and evolutionary studies reveal genomic signatures of adaptation to plant cell wall in hemibiotrophic fungi.</title>
        <authorList>
            <consortium name="DOE Joint Genome Institute"/>
            <person name="Baroncelli R."/>
            <person name="Diaz J.F."/>
            <person name="Benocci T."/>
            <person name="Peng M."/>
            <person name="Battaglia E."/>
            <person name="Haridas S."/>
            <person name="Andreopoulos W."/>
            <person name="Labutti K."/>
            <person name="Pangilinan J."/>
            <person name="Floch G.L."/>
            <person name="Makela M.R."/>
            <person name="Henrissat B."/>
            <person name="Grigoriev I.V."/>
            <person name="Crouch J.A."/>
            <person name="De Vries R.P."/>
            <person name="Sukno S.A."/>
            <person name="Thon M.R."/>
        </authorList>
    </citation>
    <scope>NUCLEOTIDE SEQUENCE</scope>
    <source>
        <strain evidence="1">CBS 125086</strain>
    </source>
</reference>
<comment type="caution">
    <text evidence="1">The sequence shown here is derived from an EMBL/GenBank/DDBJ whole genome shotgun (WGS) entry which is preliminary data.</text>
</comment>
<dbReference type="GeneID" id="85444320"/>
<dbReference type="RefSeq" id="XP_060413728.1">
    <property type="nucleotide sequence ID" value="XM_060560080.1"/>
</dbReference>
<dbReference type="EMBL" id="JAHLJV010000033">
    <property type="protein sequence ID" value="KAK1590230.1"/>
    <property type="molecule type" value="Genomic_DNA"/>
</dbReference>
<keyword evidence="2" id="KW-1185">Reference proteome</keyword>
<protein>
    <submittedName>
        <fullName evidence="1">Uncharacterized protein</fullName>
    </submittedName>
</protein>
<evidence type="ECO:0000313" key="2">
    <source>
        <dbReference type="Proteomes" id="UP001230504"/>
    </source>
</evidence>
<gene>
    <name evidence="1" type="ORF">LY79DRAFT_580167</name>
</gene>
<name>A0AAD8PZ49_9PEZI</name>
<dbReference type="Proteomes" id="UP001230504">
    <property type="component" value="Unassembled WGS sequence"/>
</dbReference>
<evidence type="ECO:0000313" key="1">
    <source>
        <dbReference type="EMBL" id="KAK1590230.1"/>
    </source>
</evidence>
<dbReference type="AlphaFoldDB" id="A0AAD8PZ49"/>